<dbReference type="PANTHER" id="PTHR41313">
    <property type="entry name" value="ADENINE-SPECIFIC METHYLTRANSFERASE"/>
    <property type="match status" value="1"/>
</dbReference>
<proteinExistence type="predicted"/>
<dbReference type="InterPro" id="IPR048375">
    <property type="entry name" value="YtxK-like_N"/>
</dbReference>
<evidence type="ECO:0000313" key="4">
    <source>
        <dbReference type="Proteomes" id="UP000051054"/>
    </source>
</evidence>
<sequence>MRMMQNIEKIQANYEKIEKAILMLQSELESEYLDALIETMDNLLDDKKVHVENGKPTEKVAKELEQLYVEVSLEELTAEQKRQLLQLLILKSYSVEKIQANHQMTPDTIGILVSYLIQKFAQNKNKIEILDLGVGTANLLSTVMNRIHDKEVHGYGVDNDDTLLALASISTELQQSNIELYHQDALDDLMIPDVDFVVSDLPVGYYPLDERAQQFETHNEKGHSFAHYLLIERAMQKLKEDGLGVFVVPKGMFEKENAMNLLKYIQKQGHLQSLLNLPTDLFSNKNSMKSILVIQKKGPKAKQAKEVLVGEIPSFKQRKEFSDFLTEIDRWVNSSIKL</sequence>
<dbReference type="CDD" id="cd02440">
    <property type="entry name" value="AdoMet_MTases"/>
    <property type="match status" value="1"/>
</dbReference>
<reference evidence="3 4" key="1">
    <citation type="journal article" date="2015" name="Genome Announc.">
        <title>Expanding the biotechnology potential of lactobacilli through comparative genomics of 213 strains and associated genera.</title>
        <authorList>
            <person name="Sun Z."/>
            <person name="Harris H.M."/>
            <person name="McCann A."/>
            <person name="Guo C."/>
            <person name="Argimon S."/>
            <person name="Zhang W."/>
            <person name="Yang X."/>
            <person name="Jeffery I.B."/>
            <person name="Cooney J.C."/>
            <person name="Kagawa T.F."/>
            <person name="Liu W."/>
            <person name="Song Y."/>
            <person name="Salvetti E."/>
            <person name="Wrobel A."/>
            <person name="Rasinkangas P."/>
            <person name="Parkhill J."/>
            <person name="Rea M.C."/>
            <person name="O'Sullivan O."/>
            <person name="Ritari J."/>
            <person name="Douillard F.P."/>
            <person name="Paul Ross R."/>
            <person name="Yang R."/>
            <person name="Briner A.E."/>
            <person name="Felis G.E."/>
            <person name="de Vos W.M."/>
            <person name="Barrangou R."/>
            <person name="Klaenhammer T.R."/>
            <person name="Caufield P.W."/>
            <person name="Cui Y."/>
            <person name="Zhang H."/>
            <person name="O'Toole P.W."/>
        </authorList>
    </citation>
    <scope>NUCLEOTIDE SEQUENCE [LARGE SCALE GENOMIC DNA]</scope>
    <source>
        <strain evidence="3 4">DSM 18933</strain>
    </source>
</reference>
<dbReference type="STRING" id="1423755.FC40_GL000416"/>
<dbReference type="Pfam" id="PF21106">
    <property type="entry name" value="YtxK_like"/>
    <property type="match status" value="1"/>
</dbReference>
<keyword evidence="4" id="KW-1185">Reference proteome</keyword>
<feature type="domain" description="YtxK-like N-terminal helical" evidence="2">
    <location>
        <begin position="14"/>
        <end position="92"/>
    </location>
</feature>
<dbReference type="AlphaFoldDB" id="A0A0R1WSU7"/>
<dbReference type="SUPFAM" id="SSF53335">
    <property type="entry name" value="S-adenosyl-L-methionine-dependent methyltransferases"/>
    <property type="match status" value="1"/>
</dbReference>
<feature type="domain" description="DNA methylase adenine-specific" evidence="1">
    <location>
        <begin position="104"/>
        <end position="312"/>
    </location>
</feature>
<dbReference type="InterPro" id="IPR029063">
    <property type="entry name" value="SAM-dependent_MTases_sf"/>
</dbReference>
<dbReference type="Pfam" id="PF02384">
    <property type="entry name" value="N6_Mtase"/>
    <property type="match status" value="1"/>
</dbReference>
<comment type="caution">
    <text evidence="3">The sequence shown here is derived from an EMBL/GenBank/DDBJ whole genome shotgun (WGS) entry which is preliminary data.</text>
</comment>
<dbReference type="InterPro" id="IPR052933">
    <property type="entry name" value="DNA_Protect_Modify"/>
</dbReference>
<dbReference type="GO" id="GO:0003677">
    <property type="term" value="F:DNA binding"/>
    <property type="evidence" value="ECO:0007669"/>
    <property type="project" value="InterPro"/>
</dbReference>
<protein>
    <submittedName>
        <fullName evidence="3">Adenine-specific methyltransferase</fullName>
    </submittedName>
</protein>
<name>A0A0R1WSU7_9LACO</name>
<keyword evidence="3" id="KW-0489">Methyltransferase</keyword>
<dbReference type="PANTHER" id="PTHR41313:SF1">
    <property type="entry name" value="DNA METHYLASE ADENINE-SPECIFIC DOMAIN-CONTAINING PROTEIN"/>
    <property type="match status" value="1"/>
</dbReference>
<dbReference type="Proteomes" id="UP000051054">
    <property type="component" value="Unassembled WGS sequence"/>
</dbReference>
<keyword evidence="3" id="KW-0808">Transferase</keyword>
<dbReference type="Gene3D" id="1.10.150.470">
    <property type="match status" value="1"/>
</dbReference>
<dbReference type="GO" id="GO:0008170">
    <property type="term" value="F:N-methyltransferase activity"/>
    <property type="evidence" value="ECO:0007669"/>
    <property type="project" value="InterPro"/>
</dbReference>
<accession>A0A0R1WSU7</accession>
<dbReference type="PATRIC" id="fig|1423755.3.peg.458"/>
<gene>
    <name evidence="3" type="ORF">FC40_GL000416</name>
</gene>
<dbReference type="PIRSF" id="PIRSF026567">
    <property type="entry name" value="Adenine_mtase_bact_prd"/>
    <property type="match status" value="1"/>
</dbReference>
<dbReference type="InterPro" id="IPR003356">
    <property type="entry name" value="DNA_methylase_A-5"/>
</dbReference>
<dbReference type="Gene3D" id="3.40.50.150">
    <property type="entry name" value="Vaccinia Virus protein VP39"/>
    <property type="match status" value="1"/>
</dbReference>
<dbReference type="eggNOG" id="COG0827">
    <property type="taxonomic scope" value="Bacteria"/>
</dbReference>
<dbReference type="InterPro" id="IPR016843">
    <property type="entry name" value="S-AdoMet-dep_Ade-MeTrfase_prd"/>
</dbReference>
<dbReference type="GO" id="GO:0032259">
    <property type="term" value="P:methylation"/>
    <property type="evidence" value="ECO:0007669"/>
    <property type="project" value="UniProtKB-KW"/>
</dbReference>
<dbReference type="EMBL" id="AZGD01000081">
    <property type="protein sequence ID" value="KRM19252.1"/>
    <property type="molecule type" value="Genomic_DNA"/>
</dbReference>
<evidence type="ECO:0000313" key="3">
    <source>
        <dbReference type="EMBL" id="KRM19252.1"/>
    </source>
</evidence>
<organism evidence="3 4">
    <name type="scientific">Ligilactobacillus hayakitensis DSM 18933 = JCM 14209</name>
    <dbReference type="NCBI Taxonomy" id="1423755"/>
    <lineage>
        <taxon>Bacteria</taxon>
        <taxon>Bacillati</taxon>
        <taxon>Bacillota</taxon>
        <taxon>Bacilli</taxon>
        <taxon>Lactobacillales</taxon>
        <taxon>Lactobacillaceae</taxon>
        <taxon>Ligilactobacillus</taxon>
    </lineage>
</organism>
<evidence type="ECO:0000259" key="2">
    <source>
        <dbReference type="Pfam" id="PF21106"/>
    </source>
</evidence>
<evidence type="ECO:0000259" key="1">
    <source>
        <dbReference type="Pfam" id="PF02384"/>
    </source>
</evidence>